<evidence type="ECO:0000313" key="2">
    <source>
        <dbReference type="EMBL" id="MFD1587397.1"/>
    </source>
</evidence>
<dbReference type="EMBL" id="JBHUDJ010000003">
    <property type="protein sequence ID" value="MFD1587397.1"/>
    <property type="molecule type" value="Genomic_DNA"/>
</dbReference>
<evidence type="ECO:0000256" key="1">
    <source>
        <dbReference type="SAM" id="MobiDB-lite"/>
    </source>
</evidence>
<keyword evidence="3" id="KW-1185">Reference proteome</keyword>
<sequence length="166" mass="17947">MVDSTGRRRFMQLAGTGTALSIAGCNALQSGSETTADGTDDGSTGDGDRVAVQVQPDQQELQQQQMEVQSQVQSGNMSRQEAQQEMQRIQEEMTGEVATTFENRLSDESDLTIDDSLDQFGVFLVSGSPSALLGTLSYEEVSALLAEEDFQQVKSRLQQQSGTPSE</sequence>
<feature type="region of interest" description="Disordered" evidence="1">
    <location>
        <begin position="30"/>
        <end position="49"/>
    </location>
</feature>
<name>A0ABD6CDS4_9EURY</name>
<dbReference type="PROSITE" id="PS51257">
    <property type="entry name" value="PROKAR_LIPOPROTEIN"/>
    <property type="match status" value="1"/>
</dbReference>
<organism evidence="2 3">
    <name type="scientific">Halorientalis brevis</name>
    <dbReference type="NCBI Taxonomy" id="1126241"/>
    <lineage>
        <taxon>Archaea</taxon>
        <taxon>Methanobacteriati</taxon>
        <taxon>Methanobacteriota</taxon>
        <taxon>Stenosarchaea group</taxon>
        <taxon>Halobacteria</taxon>
        <taxon>Halobacteriales</taxon>
        <taxon>Haloarculaceae</taxon>
        <taxon>Halorientalis</taxon>
    </lineage>
</organism>
<reference evidence="2 3" key="1">
    <citation type="journal article" date="2019" name="Int. J. Syst. Evol. Microbiol.">
        <title>The Global Catalogue of Microorganisms (GCM) 10K type strain sequencing project: providing services to taxonomists for standard genome sequencing and annotation.</title>
        <authorList>
            <consortium name="The Broad Institute Genomics Platform"/>
            <consortium name="The Broad Institute Genome Sequencing Center for Infectious Disease"/>
            <person name="Wu L."/>
            <person name="Ma J."/>
        </authorList>
    </citation>
    <scope>NUCLEOTIDE SEQUENCE [LARGE SCALE GENOMIC DNA]</scope>
    <source>
        <strain evidence="2 3">CGMCC 1.12125</strain>
    </source>
</reference>
<dbReference type="RefSeq" id="WP_247373680.1">
    <property type="nucleotide sequence ID" value="NZ_JALLGV010000001.1"/>
</dbReference>
<evidence type="ECO:0000313" key="3">
    <source>
        <dbReference type="Proteomes" id="UP001597119"/>
    </source>
</evidence>
<feature type="region of interest" description="Disordered" evidence="1">
    <location>
        <begin position="58"/>
        <end position="88"/>
    </location>
</feature>
<dbReference type="InterPro" id="IPR006311">
    <property type="entry name" value="TAT_signal"/>
</dbReference>
<accession>A0ABD6CDS4</accession>
<dbReference type="Proteomes" id="UP001597119">
    <property type="component" value="Unassembled WGS sequence"/>
</dbReference>
<dbReference type="PROSITE" id="PS51318">
    <property type="entry name" value="TAT"/>
    <property type="match status" value="1"/>
</dbReference>
<feature type="compositionally biased region" description="Low complexity" evidence="1">
    <location>
        <begin position="58"/>
        <end position="73"/>
    </location>
</feature>
<feature type="compositionally biased region" description="Polar residues" evidence="1">
    <location>
        <begin position="74"/>
        <end position="87"/>
    </location>
</feature>
<proteinExistence type="predicted"/>
<dbReference type="AlphaFoldDB" id="A0ABD6CDS4"/>
<gene>
    <name evidence="2" type="ORF">ACFR9U_10405</name>
</gene>
<comment type="caution">
    <text evidence="2">The sequence shown here is derived from an EMBL/GenBank/DDBJ whole genome shotgun (WGS) entry which is preliminary data.</text>
</comment>
<protein>
    <submittedName>
        <fullName evidence="2">Uncharacterized protein</fullName>
    </submittedName>
</protein>